<sequence>MRRWHLDLEGSFEEKVREFEFALSHGDEAAKAAMYRAAAQGATSMTHAMSREIHEALESAGEAALGETRAGHLQCATPIVSDSVTPNWSYCCDVTEAASSMFVFELYDEDTLYSVNDFLGASYLRADAEDGQWELPVVGAQRFGGDAEQHATLHVLVATTDEKPPLGHIGEDCWGTCGASGVCPEFCGSHGACCRGDVAAPGCPLYGSDPFWHSCVAADMTQLEGHGFGGWFPHLFLRAEAAPAPAPSATPPDPRPLLLLLGVATAATIAHARGASNCVSGAILQRAQSVSAGHVALRLYARGHVRFTVGARVLWA</sequence>
<accession>A0A0D3KGH0</accession>
<evidence type="ECO:0008006" key="3">
    <source>
        <dbReference type="Google" id="ProtNLM"/>
    </source>
</evidence>
<evidence type="ECO:0000313" key="2">
    <source>
        <dbReference type="Proteomes" id="UP000013827"/>
    </source>
</evidence>
<dbReference type="GeneID" id="17280126"/>
<reference evidence="1" key="2">
    <citation type="submission" date="2024-10" db="UniProtKB">
        <authorList>
            <consortium name="EnsemblProtists"/>
        </authorList>
    </citation>
    <scope>IDENTIFICATION</scope>
</reference>
<dbReference type="PaxDb" id="2903-EOD34855"/>
<name>A0A0D3KGH0_EMIH1</name>
<dbReference type="KEGG" id="ehx:EMIHUDRAFT_228127"/>
<proteinExistence type="predicted"/>
<keyword evidence="2" id="KW-1185">Reference proteome</keyword>
<dbReference type="AlphaFoldDB" id="A0A0D3KGH0"/>
<protein>
    <recommendedName>
        <fullName evidence="3">SMB domain-containing protein</fullName>
    </recommendedName>
</protein>
<dbReference type="RefSeq" id="XP_005787284.1">
    <property type="nucleotide sequence ID" value="XM_005787227.1"/>
</dbReference>
<dbReference type="EnsemblProtists" id="EOD34855">
    <property type="protein sequence ID" value="EOD34855"/>
    <property type="gene ID" value="EMIHUDRAFT_228127"/>
</dbReference>
<reference evidence="2" key="1">
    <citation type="journal article" date="2013" name="Nature">
        <title>Pan genome of the phytoplankton Emiliania underpins its global distribution.</title>
        <authorList>
            <person name="Read B.A."/>
            <person name="Kegel J."/>
            <person name="Klute M.J."/>
            <person name="Kuo A."/>
            <person name="Lefebvre S.C."/>
            <person name="Maumus F."/>
            <person name="Mayer C."/>
            <person name="Miller J."/>
            <person name="Monier A."/>
            <person name="Salamov A."/>
            <person name="Young J."/>
            <person name="Aguilar M."/>
            <person name="Claverie J.M."/>
            <person name="Frickenhaus S."/>
            <person name="Gonzalez K."/>
            <person name="Herman E.K."/>
            <person name="Lin Y.C."/>
            <person name="Napier J."/>
            <person name="Ogata H."/>
            <person name="Sarno A.F."/>
            <person name="Shmutz J."/>
            <person name="Schroeder D."/>
            <person name="de Vargas C."/>
            <person name="Verret F."/>
            <person name="von Dassow P."/>
            <person name="Valentin K."/>
            <person name="Van de Peer Y."/>
            <person name="Wheeler G."/>
            <person name="Dacks J.B."/>
            <person name="Delwiche C.F."/>
            <person name="Dyhrman S.T."/>
            <person name="Glockner G."/>
            <person name="John U."/>
            <person name="Richards T."/>
            <person name="Worden A.Z."/>
            <person name="Zhang X."/>
            <person name="Grigoriev I.V."/>
            <person name="Allen A.E."/>
            <person name="Bidle K."/>
            <person name="Borodovsky M."/>
            <person name="Bowler C."/>
            <person name="Brownlee C."/>
            <person name="Cock J.M."/>
            <person name="Elias M."/>
            <person name="Gladyshev V.N."/>
            <person name="Groth M."/>
            <person name="Guda C."/>
            <person name="Hadaegh A."/>
            <person name="Iglesias-Rodriguez M.D."/>
            <person name="Jenkins J."/>
            <person name="Jones B.M."/>
            <person name="Lawson T."/>
            <person name="Leese F."/>
            <person name="Lindquist E."/>
            <person name="Lobanov A."/>
            <person name="Lomsadze A."/>
            <person name="Malik S.B."/>
            <person name="Marsh M.E."/>
            <person name="Mackinder L."/>
            <person name="Mock T."/>
            <person name="Mueller-Roeber B."/>
            <person name="Pagarete A."/>
            <person name="Parker M."/>
            <person name="Probert I."/>
            <person name="Quesneville H."/>
            <person name="Raines C."/>
            <person name="Rensing S.A."/>
            <person name="Riano-Pachon D.M."/>
            <person name="Richier S."/>
            <person name="Rokitta S."/>
            <person name="Shiraiwa Y."/>
            <person name="Soanes D.M."/>
            <person name="van der Giezen M."/>
            <person name="Wahlund T.M."/>
            <person name="Williams B."/>
            <person name="Wilson W."/>
            <person name="Wolfe G."/>
            <person name="Wurch L.L."/>
        </authorList>
    </citation>
    <scope>NUCLEOTIDE SEQUENCE</scope>
</reference>
<dbReference type="Proteomes" id="UP000013827">
    <property type="component" value="Unassembled WGS sequence"/>
</dbReference>
<organism evidence="1 2">
    <name type="scientific">Emiliania huxleyi (strain CCMP1516)</name>
    <dbReference type="NCBI Taxonomy" id="280463"/>
    <lineage>
        <taxon>Eukaryota</taxon>
        <taxon>Haptista</taxon>
        <taxon>Haptophyta</taxon>
        <taxon>Prymnesiophyceae</taxon>
        <taxon>Isochrysidales</taxon>
        <taxon>Noelaerhabdaceae</taxon>
        <taxon>Emiliania</taxon>
    </lineage>
</organism>
<dbReference type="HOGENOM" id="CLU_881198_0_0_1"/>
<evidence type="ECO:0000313" key="1">
    <source>
        <dbReference type="EnsemblProtists" id="EOD34855"/>
    </source>
</evidence>